<sequence>MVATVYQMSYECPKKTIVDILVAGFSSQLKGCAIKTDLNEKVITNDDNEEIPDVVNTLIFTIAQHFIGDPSLWKDRIVELISNLKCRTLAGFRWYRDTFLTRVYTREDSQQSFWKEKFLVGLSRSLGDKVRDKICSQSANGDIPYDNLSYGQLISYIQKNDKIQKQLAKEKAQNKKDLGSFYEKFGFPAYPKQKKKQHPKKEFQKNKTVSHKRFSSHISKYCRLKKKLRNLNLDPSIEEQINNLLIETSKEEIGEVSSEENLNQILRDDQASSSKEKDIQEEKKVFLNKLKKSLEAKPKPKEFITNNTFDVSNILKRLENTSVKPTTIQYLQTEINSIKQEIRELRQQQEIHQIILSHFEEHSDLDNEDKREEDEGQDDEIFMGLINKIKIQKFYINIRIIINDFVLDTKALFDIGADSNCIPKGLIPTKFFEKTSEKLSTSSGSKLKISYKLSRAIIENQVLRIETNFLLVKNLKNEVILGTPFIKSLFPLQISKGGITTWHLGKKITFDFSTKLITRNINFIEKKINQINFLKDEVSFSNIQIQLEKPQLKGKIQALLKHIQSTICSDFPYTFWNRKKHIVDLPYEKDFREKHIPTKAKPIQMNEEFLQYCQKEIKDLLDKGLIRKSKSPWSCAAFYVNKQAKLERGTPRLVIN</sequence>
<organism evidence="2">
    <name type="scientific">Glycine max</name>
    <name type="common">Soybean</name>
    <name type="synonym">Glycine hispida</name>
    <dbReference type="NCBI Taxonomy" id="3847"/>
    <lineage>
        <taxon>Eukaryota</taxon>
        <taxon>Viridiplantae</taxon>
        <taxon>Streptophyta</taxon>
        <taxon>Embryophyta</taxon>
        <taxon>Tracheophyta</taxon>
        <taxon>Spermatophyta</taxon>
        <taxon>Magnoliopsida</taxon>
        <taxon>eudicotyledons</taxon>
        <taxon>Gunneridae</taxon>
        <taxon>Pentapetalae</taxon>
        <taxon>rosids</taxon>
        <taxon>fabids</taxon>
        <taxon>Fabales</taxon>
        <taxon>Fabaceae</taxon>
        <taxon>Papilionoideae</taxon>
        <taxon>50 kb inversion clade</taxon>
        <taxon>NPAAA clade</taxon>
        <taxon>indigoferoid/millettioid clade</taxon>
        <taxon>Phaseoleae</taxon>
        <taxon>Glycine</taxon>
        <taxon>Glycine subgen. Soja</taxon>
    </lineage>
</organism>
<evidence type="ECO:0000313" key="2">
    <source>
        <dbReference type="EMBL" id="KRH62847.1"/>
    </source>
</evidence>
<evidence type="ECO:0000313" key="4">
    <source>
        <dbReference type="Proteomes" id="UP000008827"/>
    </source>
</evidence>
<dbReference type="Pfam" id="PF24925">
    <property type="entry name" value="DUF7746"/>
    <property type="match status" value="1"/>
</dbReference>
<reference evidence="2 3" key="1">
    <citation type="journal article" date="2010" name="Nature">
        <title>Genome sequence of the palaeopolyploid soybean.</title>
        <authorList>
            <person name="Schmutz J."/>
            <person name="Cannon S.B."/>
            <person name="Schlueter J."/>
            <person name="Ma J."/>
            <person name="Mitros T."/>
            <person name="Nelson W."/>
            <person name="Hyten D.L."/>
            <person name="Song Q."/>
            <person name="Thelen J.J."/>
            <person name="Cheng J."/>
            <person name="Xu D."/>
            <person name="Hellsten U."/>
            <person name="May G.D."/>
            <person name="Yu Y."/>
            <person name="Sakurai T."/>
            <person name="Umezawa T."/>
            <person name="Bhattacharyya M.K."/>
            <person name="Sandhu D."/>
            <person name="Valliyodan B."/>
            <person name="Lindquist E."/>
            <person name="Peto M."/>
            <person name="Grant D."/>
            <person name="Shu S."/>
            <person name="Goodstein D."/>
            <person name="Barry K."/>
            <person name="Futrell-Griggs M."/>
            <person name="Abernathy B."/>
            <person name="Du J."/>
            <person name="Tian Z."/>
            <person name="Zhu L."/>
            <person name="Gill N."/>
            <person name="Joshi T."/>
            <person name="Libault M."/>
            <person name="Sethuraman A."/>
            <person name="Zhang X.-C."/>
            <person name="Shinozaki K."/>
            <person name="Nguyen H.T."/>
            <person name="Wing R.A."/>
            <person name="Cregan P."/>
            <person name="Specht J."/>
            <person name="Grimwood J."/>
            <person name="Rokhsar D."/>
            <person name="Stacey G."/>
            <person name="Shoemaker R.C."/>
            <person name="Jackson S.A."/>
        </authorList>
    </citation>
    <scope>NUCLEOTIDE SEQUENCE</scope>
    <source>
        <strain evidence="3">cv. Williams 82</strain>
        <tissue evidence="2">Callus</tissue>
    </source>
</reference>
<evidence type="ECO:0000313" key="3">
    <source>
        <dbReference type="EnsemblPlants" id="KRH62847"/>
    </source>
</evidence>
<dbReference type="AlphaFoldDB" id="A0A0R0KJ75"/>
<dbReference type="PANTHER" id="PTHR46249">
    <property type="entry name" value="CCHC-TYPE DOMAIN-CONTAINING PROTEIN-RELATED"/>
    <property type="match status" value="1"/>
</dbReference>
<name>A0A0R0KJ75_SOYBN</name>
<dbReference type="OMA" id="ADSNCIP"/>
<proteinExistence type="predicted"/>
<evidence type="ECO:0000259" key="1">
    <source>
        <dbReference type="Pfam" id="PF24925"/>
    </source>
</evidence>
<dbReference type="Gene3D" id="2.40.70.10">
    <property type="entry name" value="Acid Proteases"/>
    <property type="match status" value="1"/>
</dbReference>
<dbReference type="SUPFAM" id="SSF56672">
    <property type="entry name" value="DNA/RNA polymerases"/>
    <property type="match status" value="1"/>
</dbReference>
<reference evidence="3" key="2">
    <citation type="submission" date="2018-02" db="UniProtKB">
        <authorList>
            <consortium name="EnsemblPlants"/>
        </authorList>
    </citation>
    <scope>IDENTIFICATION</scope>
    <source>
        <strain evidence="3">Williams 82</strain>
    </source>
</reference>
<dbReference type="InterPro" id="IPR043502">
    <property type="entry name" value="DNA/RNA_pol_sf"/>
</dbReference>
<dbReference type="InterPro" id="IPR021109">
    <property type="entry name" value="Peptidase_aspartic_dom_sf"/>
</dbReference>
<dbReference type="CDD" id="cd00303">
    <property type="entry name" value="retropepsin_like"/>
    <property type="match status" value="1"/>
</dbReference>
<dbReference type="Proteomes" id="UP000008827">
    <property type="component" value="Chromosome 4"/>
</dbReference>
<dbReference type="InParanoid" id="A0A0R0KJ75"/>
<gene>
    <name evidence="2" type="ORF">GLYMA_04G136800</name>
</gene>
<protein>
    <recommendedName>
        <fullName evidence="1">DUF7746 domain-containing protein</fullName>
    </recommendedName>
</protein>
<accession>A0A0R0KJ75</accession>
<keyword evidence="4" id="KW-1185">Reference proteome</keyword>
<feature type="domain" description="DUF7746" evidence="1">
    <location>
        <begin position="1"/>
        <end position="55"/>
    </location>
</feature>
<dbReference type="Gene3D" id="3.10.10.10">
    <property type="entry name" value="HIV Type 1 Reverse Transcriptase, subunit A, domain 1"/>
    <property type="match status" value="1"/>
</dbReference>
<dbReference type="PANTHER" id="PTHR46249:SF42">
    <property type="entry name" value="PEPTIDASE A2 DOMAIN-CONTAINING PROTEIN"/>
    <property type="match status" value="1"/>
</dbReference>
<dbReference type="InterPro" id="IPR056648">
    <property type="entry name" value="DUF7746"/>
</dbReference>
<dbReference type="EMBL" id="CM000837">
    <property type="protein sequence ID" value="KRH62847.1"/>
    <property type="molecule type" value="Genomic_DNA"/>
</dbReference>
<dbReference type="EnsemblPlants" id="KRH62847">
    <property type="protein sequence ID" value="KRH62847"/>
    <property type="gene ID" value="GLYMA_04G136800"/>
</dbReference>
<dbReference type="Gramene" id="KRH62847">
    <property type="protein sequence ID" value="KRH62847"/>
    <property type="gene ID" value="GLYMA_04G136800"/>
</dbReference>
<dbReference type="Pfam" id="PF22909">
    <property type="entry name" value="Caulimovir_coat_dom"/>
    <property type="match status" value="1"/>
</dbReference>
<reference evidence="2" key="3">
    <citation type="submission" date="2018-07" db="EMBL/GenBank/DDBJ databases">
        <title>WGS assembly of Glycine max.</title>
        <authorList>
            <person name="Schmutz J."/>
            <person name="Cannon S."/>
            <person name="Schlueter J."/>
            <person name="Ma J."/>
            <person name="Mitros T."/>
            <person name="Nelson W."/>
            <person name="Hyten D."/>
            <person name="Song Q."/>
            <person name="Thelen J."/>
            <person name="Cheng J."/>
            <person name="Xu D."/>
            <person name="Hellsten U."/>
            <person name="May G."/>
            <person name="Yu Y."/>
            <person name="Sakurai T."/>
            <person name="Umezawa T."/>
            <person name="Bhattacharyya M."/>
            <person name="Sandhu D."/>
            <person name="Valliyodan B."/>
            <person name="Lindquist E."/>
            <person name="Peto M."/>
            <person name="Grant D."/>
            <person name="Shu S."/>
            <person name="Goodstein D."/>
            <person name="Barry K."/>
            <person name="Futrell-Griggs M."/>
            <person name="Abernathy B."/>
            <person name="Du J."/>
            <person name="Tian Z."/>
            <person name="Zhu L."/>
            <person name="Gill N."/>
            <person name="Joshi T."/>
            <person name="Libault M."/>
            <person name="Sethuraman A."/>
            <person name="Zhang X."/>
            <person name="Shinozaki K."/>
            <person name="Nguyen H."/>
            <person name="Wing R."/>
            <person name="Cregan P."/>
            <person name="Specht J."/>
            <person name="Grimwood J."/>
            <person name="Rokhsar D."/>
            <person name="Stacey G."/>
            <person name="Shoemaker R."/>
            <person name="Jackson S."/>
        </authorList>
    </citation>
    <scope>NUCLEOTIDE SEQUENCE</scope>
    <source>
        <tissue evidence="2">Callus</tissue>
    </source>
</reference>